<dbReference type="EMBL" id="MU152002">
    <property type="protein sequence ID" value="KAF9441231.1"/>
    <property type="molecule type" value="Genomic_DNA"/>
</dbReference>
<reference evidence="2" key="1">
    <citation type="submission" date="2020-11" db="EMBL/GenBank/DDBJ databases">
        <authorList>
            <consortium name="DOE Joint Genome Institute"/>
            <person name="Ahrendt S."/>
            <person name="Riley R."/>
            <person name="Andreopoulos W."/>
            <person name="Labutti K."/>
            <person name="Pangilinan J."/>
            <person name="Ruiz-Duenas F.J."/>
            <person name="Barrasa J.M."/>
            <person name="Sanchez-Garcia M."/>
            <person name="Camarero S."/>
            <person name="Miyauchi S."/>
            <person name="Serrano A."/>
            <person name="Linde D."/>
            <person name="Babiker R."/>
            <person name="Drula E."/>
            <person name="Ayuso-Fernandez I."/>
            <person name="Pacheco R."/>
            <person name="Padilla G."/>
            <person name="Ferreira P."/>
            <person name="Barriuso J."/>
            <person name="Kellner H."/>
            <person name="Castanera R."/>
            <person name="Alfaro M."/>
            <person name="Ramirez L."/>
            <person name="Pisabarro A.G."/>
            <person name="Kuo A."/>
            <person name="Tritt A."/>
            <person name="Lipzen A."/>
            <person name="He G."/>
            <person name="Yan M."/>
            <person name="Ng V."/>
            <person name="Cullen D."/>
            <person name="Martin F."/>
            <person name="Rosso M.-N."/>
            <person name="Henrissat B."/>
            <person name="Hibbett D."/>
            <person name="Martinez A.T."/>
            <person name="Grigoriev I.V."/>
        </authorList>
    </citation>
    <scope>NUCLEOTIDE SEQUENCE</scope>
    <source>
        <strain evidence="2">MF-IS2</strain>
    </source>
</reference>
<organism evidence="2 3">
    <name type="scientific">Macrolepiota fuliginosa MF-IS2</name>
    <dbReference type="NCBI Taxonomy" id="1400762"/>
    <lineage>
        <taxon>Eukaryota</taxon>
        <taxon>Fungi</taxon>
        <taxon>Dikarya</taxon>
        <taxon>Basidiomycota</taxon>
        <taxon>Agaricomycotina</taxon>
        <taxon>Agaricomycetes</taxon>
        <taxon>Agaricomycetidae</taxon>
        <taxon>Agaricales</taxon>
        <taxon>Agaricineae</taxon>
        <taxon>Agaricaceae</taxon>
        <taxon>Macrolepiota</taxon>
    </lineage>
</organism>
<protein>
    <submittedName>
        <fullName evidence="2">Uncharacterized protein</fullName>
    </submittedName>
</protein>
<keyword evidence="3" id="KW-1185">Reference proteome</keyword>
<keyword evidence="1" id="KW-1133">Transmembrane helix</keyword>
<evidence type="ECO:0000256" key="1">
    <source>
        <dbReference type="SAM" id="Phobius"/>
    </source>
</evidence>
<gene>
    <name evidence="2" type="ORF">P691DRAFT_791850</name>
</gene>
<evidence type="ECO:0000313" key="3">
    <source>
        <dbReference type="Proteomes" id="UP000807342"/>
    </source>
</evidence>
<keyword evidence="1" id="KW-0812">Transmembrane</keyword>
<keyword evidence="1" id="KW-0472">Membrane</keyword>
<accession>A0A9P6BV41</accession>
<feature type="transmembrane region" description="Helical" evidence="1">
    <location>
        <begin position="64"/>
        <end position="85"/>
    </location>
</feature>
<dbReference type="AlphaFoldDB" id="A0A9P6BV41"/>
<name>A0A9P6BV41_9AGAR</name>
<dbReference type="Proteomes" id="UP000807342">
    <property type="component" value="Unassembled WGS sequence"/>
</dbReference>
<proteinExistence type="predicted"/>
<sequence>MGNSPSTIQIYDHEISSSMQQKIMDSARNQLGSTLSLEQVSHNIAAVADGGTDFEAIRIRSNDVINVVMMLIVAAMFPWKFGYWFSPNPPDCKPPGALSTSKPIGDFCSISTPVTGQIPQYLKDGVFSKLGLPMWVKSQATADLVEATTKLVSERKEPHWDSMKMTQTYNSGVGDQGDWQLDALILHIGGALTMDGLRAGLSMIYFMGSDSKSIQDSSWHDAFSSAAHLPAGGSTPSNDAQLTETLKRNAMTSFQNKFGFLYTLVLPDSWHAQGVASAYLRSNTQLMYLPIQNPGQDYVRTVIEQGLFGRLGLPVASIQRSSQSSWVTNTIDHLYHSADPSCNPIRQKSIVMSWQQYKTNSNGLKIPVIYIFVQAVLYEELPADQRAMQQLMQVLCDKICMELQKLPRNNDLLSLRALLMEYAGIKFRSSFGFSYSGQNSNPPDQSPGGAVKGLDGVLQAKTYPSGMQEVEKWLNQELLESYRKDSMTFPAFANISHQHLDPIWEKIRNDVIGFTKISTSSDWYTAYNSTAYRHPSRGTNIKQYSQYVYTVGELVVDGVKVTQVFICYIGDTEEKLNHSMARWRDRNWIHPCTTIICKIVNEEVCTTATISGTNPIRLDAPCEILKEQIYWQTRSRIGQDVLHETRSIRVVWSCQLGYNEQGARKGDSLGFKDE</sequence>
<evidence type="ECO:0000313" key="2">
    <source>
        <dbReference type="EMBL" id="KAF9441231.1"/>
    </source>
</evidence>
<comment type="caution">
    <text evidence="2">The sequence shown here is derived from an EMBL/GenBank/DDBJ whole genome shotgun (WGS) entry which is preliminary data.</text>
</comment>